<feature type="non-terminal residue" evidence="1">
    <location>
        <position position="1"/>
    </location>
</feature>
<organism evidence="1">
    <name type="scientific">marine sediment metagenome</name>
    <dbReference type="NCBI Taxonomy" id="412755"/>
    <lineage>
        <taxon>unclassified sequences</taxon>
        <taxon>metagenomes</taxon>
        <taxon>ecological metagenomes</taxon>
    </lineage>
</organism>
<feature type="non-terminal residue" evidence="1">
    <location>
        <position position="322"/>
    </location>
</feature>
<dbReference type="EMBL" id="BARW01003787">
    <property type="protein sequence ID" value="GAI70882.1"/>
    <property type="molecule type" value="Genomic_DNA"/>
</dbReference>
<accession>X1QQR0</accession>
<name>X1QQR0_9ZZZZ</name>
<gene>
    <name evidence="1" type="ORF">S12H4_09372</name>
</gene>
<evidence type="ECO:0000313" key="1">
    <source>
        <dbReference type="EMBL" id="GAI70882.1"/>
    </source>
</evidence>
<dbReference type="AlphaFoldDB" id="X1QQR0"/>
<comment type="caution">
    <text evidence="1">The sequence shown here is derived from an EMBL/GenBank/DDBJ whole genome shotgun (WGS) entry which is preliminary data.</text>
</comment>
<protein>
    <submittedName>
        <fullName evidence="1">Uncharacterized protein</fullName>
    </submittedName>
</protein>
<proteinExistence type="predicted"/>
<reference evidence="1" key="1">
    <citation type="journal article" date="2014" name="Front. Microbiol.">
        <title>High frequency of phylogenetically diverse reductive dehalogenase-homologous genes in deep subseafloor sedimentary metagenomes.</title>
        <authorList>
            <person name="Kawai M."/>
            <person name="Futagami T."/>
            <person name="Toyoda A."/>
            <person name="Takaki Y."/>
            <person name="Nishi S."/>
            <person name="Hori S."/>
            <person name="Arai W."/>
            <person name="Tsubouchi T."/>
            <person name="Morono Y."/>
            <person name="Uchiyama I."/>
            <person name="Ito T."/>
            <person name="Fujiyama A."/>
            <person name="Inagaki F."/>
            <person name="Takami H."/>
        </authorList>
    </citation>
    <scope>NUCLEOTIDE SEQUENCE</scope>
    <source>
        <strain evidence="1">Expedition CK06-06</strain>
    </source>
</reference>
<sequence length="322" mass="36945">PIDFEVTDWEGIPLNYGYIEINESDGGAFLDTLTLDNNGKATFRWLNTPDYYFRVFYANDDYSESPFLLNESYITRAEYESVKSKTHALLVDDTNLVPSSEERYLVQEIVYTDGSRTDFGNKQIIKADITLTGMNNQLTNVSIYYIDKFNSTGTGDENLIYYEDGYGFNEDYDFIDIDIPKVENIKLESEKFEVYGLYIVINGANATTCNGLITIDLLETCNVLNKTHLSRLNVRVIRIEEFYPLGRPVPAVVKVFDNQTGEAITNLISDDGRDGYAYGQINDIPFWFFKDRVYNFSIDIFNITNADFNVTLLSPDNQWRPT</sequence>